<protein>
    <recommendedName>
        <fullName evidence="3">Filamentous haemagglutinin FhaB/tRNA nuclease CdiA-like TPS domain-containing protein</fullName>
    </recommendedName>
</protein>
<evidence type="ECO:0000313" key="5">
    <source>
        <dbReference type="Proteomes" id="UP000189670"/>
    </source>
</evidence>
<evidence type="ECO:0000256" key="1">
    <source>
        <dbReference type="PROSITE-ProRule" id="PRU00339"/>
    </source>
</evidence>
<dbReference type="Gene3D" id="2.160.20.10">
    <property type="entry name" value="Single-stranded right-handed beta-helix, Pectin lyase-like"/>
    <property type="match status" value="3"/>
</dbReference>
<feature type="domain" description="Filamentous haemagglutinin FhaB/tRNA nuclease CdiA-like TPS" evidence="3">
    <location>
        <begin position="36"/>
        <end position="140"/>
    </location>
</feature>
<feature type="repeat" description="TPR" evidence="1">
    <location>
        <begin position="1503"/>
        <end position="1536"/>
    </location>
</feature>
<dbReference type="EMBL" id="ATBP01000295">
    <property type="protein sequence ID" value="ETR71262.1"/>
    <property type="molecule type" value="Genomic_DNA"/>
</dbReference>
<dbReference type="Gene3D" id="1.25.40.10">
    <property type="entry name" value="Tetratricopeptide repeat domain"/>
    <property type="match status" value="1"/>
</dbReference>
<dbReference type="InterPro" id="IPR019734">
    <property type="entry name" value="TPR_rpt"/>
</dbReference>
<feature type="chain" id="PRO_5010723913" description="Filamentous haemagglutinin FhaB/tRNA nuclease CdiA-like TPS domain-containing protein" evidence="2">
    <location>
        <begin position="22"/>
        <end position="1721"/>
    </location>
</feature>
<dbReference type="SUPFAM" id="SSF48452">
    <property type="entry name" value="TPR-like"/>
    <property type="match status" value="1"/>
</dbReference>
<reference evidence="5" key="1">
    <citation type="submission" date="2012-11" db="EMBL/GenBank/DDBJ databases">
        <authorList>
            <person name="Lucero-Rivera Y.E."/>
            <person name="Tovar-Ramirez D."/>
        </authorList>
    </citation>
    <scope>NUCLEOTIDE SEQUENCE [LARGE SCALE GENOMIC DNA]</scope>
    <source>
        <strain evidence="5">Araruama</strain>
    </source>
</reference>
<dbReference type="InterPro" id="IPR012334">
    <property type="entry name" value="Pectin_lyas_fold"/>
</dbReference>
<keyword evidence="2" id="KW-0732">Signal</keyword>
<keyword evidence="1" id="KW-0802">TPR repeat</keyword>
<comment type="caution">
    <text evidence="4">The sequence shown here is derived from an EMBL/GenBank/DDBJ whole genome shotgun (WGS) entry which is preliminary data.</text>
</comment>
<feature type="signal peptide" evidence="2">
    <location>
        <begin position="1"/>
        <end position="21"/>
    </location>
</feature>
<dbReference type="NCBIfam" id="TIGR01901">
    <property type="entry name" value="adhes_NPXG"/>
    <property type="match status" value="1"/>
</dbReference>
<name>A0A1V1P8P5_9BACT</name>
<dbReference type="Pfam" id="PF05860">
    <property type="entry name" value="TPS"/>
    <property type="match status" value="1"/>
</dbReference>
<accession>A0A1V1P8P5</accession>
<dbReference type="PROSITE" id="PS50005">
    <property type="entry name" value="TPR"/>
    <property type="match status" value="1"/>
</dbReference>
<organism evidence="4 5">
    <name type="scientific">Candidatus Magnetoglobus multicellularis str. Araruama</name>
    <dbReference type="NCBI Taxonomy" id="890399"/>
    <lineage>
        <taxon>Bacteria</taxon>
        <taxon>Pseudomonadati</taxon>
        <taxon>Thermodesulfobacteriota</taxon>
        <taxon>Desulfobacteria</taxon>
        <taxon>Desulfobacterales</taxon>
        <taxon>Desulfobacteraceae</taxon>
        <taxon>Candidatus Magnetoglobus</taxon>
    </lineage>
</organism>
<dbReference type="Proteomes" id="UP000189670">
    <property type="component" value="Unassembled WGS sequence"/>
</dbReference>
<evidence type="ECO:0000313" key="4">
    <source>
        <dbReference type="EMBL" id="ETR71262.1"/>
    </source>
</evidence>
<dbReference type="SUPFAM" id="SSF51126">
    <property type="entry name" value="Pectin lyase-like"/>
    <property type="match status" value="6"/>
</dbReference>
<evidence type="ECO:0000256" key="2">
    <source>
        <dbReference type="SAM" id="SignalP"/>
    </source>
</evidence>
<dbReference type="InterPro" id="IPR011990">
    <property type="entry name" value="TPR-like_helical_dom_sf"/>
</dbReference>
<evidence type="ECO:0000259" key="3">
    <source>
        <dbReference type="SMART" id="SM00912"/>
    </source>
</evidence>
<proteinExistence type="predicted"/>
<dbReference type="SMART" id="SM00028">
    <property type="entry name" value="TPR"/>
    <property type="match status" value="3"/>
</dbReference>
<dbReference type="InterPro" id="IPR011050">
    <property type="entry name" value="Pectin_lyase_fold/virulence"/>
</dbReference>
<gene>
    <name evidence="4" type="ORF">OMM_02619</name>
</gene>
<sequence>MMKITKYLYLCCVLFICPVYAEIITDGTIGQQIKEVPKIDNNYTIDASIGATKGSNLFYSFDKFNIYTDETATFTGPENIQTIFTRVTGGQSWIDGCIRSEINNADLYLMNTNGFIFGKNASLDVKGSFHVTTADYIRQQNNAFFYSQPYENEILSTTAPESFGFLGINQGEILFNGSENSDQSITGLIVPDGKNISLIGSSIKTADDTYNLYLKANNGSIGLVSVLSSGEVFPDDAYDISSFEQTGPISLSANMSIDANNSDVYIRGGQLIVDNGTIEAGTGLIDIQSFDVSIINQSIIKGQHINILANAASGEEIIEELGIIQITEQSMIETIDGESATILIQADKLFMDSGILKNEAYSYDGGQINIQVSDLALINGGRIDAGNYGNHRGTDINITSNSVLFSGSGLDDLNERSGIYAKLDSNSTGDGGDVSIKAETVSFIDGGCLYFDNYGTGNSGNIIIDATESVVIQGNSDQYYQIPSSIYIRSRNTSDPDAGNSGSLFINSQHISLQDGAQIVGSTTGAGKGASMHLRASQEAIFNNSFLYLASTGTGNAGSLIIDAPQILFENGAQIHAGLYASAKGAEINITGDIVTFKGSGADDLNDRTGIYSNLENDATGSGGTISINGNAISFLEGGCIYADNYGEGLGTNVTLYANDSISFERESDKSYHIPSSVYLRVKSNGNSGNLSITGKTILFKDGAQLSATSTGNGNGGKISLIASEQIKFTGEGSFINGSVIYVAVSGYGYGNAAELELNAPEIIFEQGAIIAATTWSKGFGSKVTINSTGSVIFRGESIGKCQEGDCRTQIDISAGDDYMLETGDAGYLSIHANDIKFQGGAFIAGNTHTKASGPKISLIADASLTFEGESRAHKNSSIIMNAYGEGHAGEMDIRGKNIYLYDGALLVSNTGGKGNAGKISLFAEETIELSGEAEEYIVDDDGNYLGQAYFSSAVYASVWSTGQGGDGGSITVETNDLYLTDGAYITTATFGNGNAGDLSIHAKGKISVQGANSKTGWASWISSASNPKISNNSGGYGGQLFIEAQDLQLLDGGNISSSTIALKEGSKSLDASDLKIDVSGSITLSGVNPYGETEDGFGSGIYANSKGIGDSAGKAGNIVINAKELSIQDGAVISTSTTGFSKGGDIDVTADSIDISGDSSSIQLAEKQDAQLSFDKALETTTASFSTSGIYANSTDKTQNAGNAGAININAQNSLFLKDKGRISTEALNAGGGSVNILSDFLFMKHAHMTTSVTSGDENGGNISLNLNEGIIYKSSILAQAHGGNGGNIDIKAPTFFIQSAESIIDASSDLGIDGNIFIHAPDQQITKFIALPSVLPDASQWLYQICDQRSGDQYNRFLLKPKDAIPTSPKDWLASPPISFDMNDNVLLKQGESLFRKGLFSEAIVIWAEQTDVDVLSLQWIKTLIYLSHAYLEIGYHQKAISTLNKYKSVIKKSEQPYQQSLFYNTLGDLYLSVRDMDQSEHYIMRAKKIAQKSQNYFAVASNLNHMGNFYAAQNKFQKANKCYSQALETLASIDESENLFALQSKLFINKVHALLEWYSKDNYKKDITETLNYEFTLLDHLNDYYSKAFDMIALSVHLQQISQKFGVNYRSTCNDLLSFAIQLATELNHDRLLSFSYGCMGLLKQSENLPGEAKHNFRKAVTYSQYHHPDIYYLWQWQIGRILYQEDKTEQAKIESPHWHQFYFLVRMVIFVGFYRVQ</sequence>
<dbReference type="SMART" id="SM00912">
    <property type="entry name" value="Haemagg_act"/>
    <property type="match status" value="1"/>
</dbReference>
<dbReference type="InterPro" id="IPR008638">
    <property type="entry name" value="FhaB/CdiA-like_TPS"/>
</dbReference>